<dbReference type="Proteomes" id="UP000729402">
    <property type="component" value="Unassembled WGS sequence"/>
</dbReference>
<accession>A0A8J5WWU1</accession>
<evidence type="ECO:0000313" key="2">
    <source>
        <dbReference type="EMBL" id="KAG8096557.1"/>
    </source>
</evidence>
<name>A0A8J5WWU1_ZIZPA</name>
<comment type="caution">
    <text evidence="2">The sequence shown here is derived from an EMBL/GenBank/DDBJ whole genome shotgun (WGS) entry which is preliminary data.</text>
</comment>
<proteinExistence type="predicted"/>
<gene>
    <name evidence="2" type="ORF">GUJ93_ZPchr0013g36078</name>
</gene>
<dbReference type="AlphaFoldDB" id="A0A8J5WWU1"/>
<evidence type="ECO:0000256" key="1">
    <source>
        <dbReference type="SAM" id="MobiDB-lite"/>
    </source>
</evidence>
<sequence length="162" mass="17906">MACTWAGRQIGRSRRIVLTWQESIPYLLLRTSATPPPYTLCMTLCRHHPPSSPPHESHAASLHPSHGTAPPPHSTICTASCHRRPLPSARRCAIAALCTRLPSFAQPRTTVALHMSSHYEHPYPPHIIDPPRLHLAPGLPLPSAYPLFALFVVPLVQKKHVS</sequence>
<keyword evidence="3" id="KW-1185">Reference proteome</keyword>
<dbReference type="EMBL" id="JAAALK010000079">
    <property type="protein sequence ID" value="KAG8096557.1"/>
    <property type="molecule type" value="Genomic_DNA"/>
</dbReference>
<organism evidence="2 3">
    <name type="scientific">Zizania palustris</name>
    <name type="common">Northern wild rice</name>
    <dbReference type="NCBI Taxonomy" id="103762"/>
    <lineage>
        <taxon>Eukaryota</taxon>
        <taxon>Viridiplantae</taxon>
        <taxon>Streptophyta</taxon>
        <taxon>Embryophyta</taxon>
        <taxon>Tracheophyta</taxon>
        <taxon>Spermatophyta</taxon>
        <taxon>Magnoliopsida</taxon>
        <taxon>Liliopsida</taxon>
        <taxon>Poales</taxon>
        <taxon>Poaceae</taxon>
        <taxon>BOP clade</taxon>
        <taxon>Oryzoideae</taxon>
        <taxon>Oryzeae</taxon>
        <taxon>Zizaniinae</taxon>
        <taxon>Zizania</taxon>
    </lineage>
</organism>
<evidence type="ECO:0000313" key="3">
    <source>
        <dbReference type="Proteomes" id="UP000729402"/>
    </source>
</evidence>
<reference evidence="2" key="1">
    <citation type="journal article" date="2021" name="bioRxiv">
        <title>Whole Genome Assembly and Annotation of Northern Wild Rice, Zizania palustris L., Supports a Whole Genome Duplication in the Zizania Genus.</title>
        <authorList>
            <person name="Haas M."/>
            <person name="Kono T."/>
            <person name="Macchietto M."/>
            <person name="Millas R."/>
            <person name="McGilp L."/>
            <person name="Shao M."/>
            <person name="Duquette J."/>
            <person name="Hirsch C.N."/>
            <person name="Kimball J."/>
        </authorList>
    </citation>
    <scope>NUCLEOTIDE SEQUENCE</scope>
    <source>
        <tissue evidence="2">Fresh leaf tissue</tissue>
    </source>
</reference>
<feature type="region of interest" description="Disordered" evidence="1">
    <location>
        <begin position="52"/>
        <end position="71"/>
    </location>
</feature>
<protein>
    <submittedName>
        <fullName evidence="2">Uncharacterized protein</fullName>
    </submittedName>
</protein>
<reference evidence="2" key="2">
    <citation type="submission" date="2021-02" db="EMBL/GenBank/DDBJ databases">
        <authorList>
            <person name="Kimball J.A."/>
            <person name="Haas M.W."/>
            <person name="Macchietto M."/>
            <person name="Kono T."/>
            <person name="Duquette J."/>
            <person name="Shao M."/>
        </authorList>
    </citation>
    <scope>NUCLEOTIDE SEQUENCE</scope>
    <source>
        <tissue evidence="2">Fresh leaf tissue</tissue>
    </source>
</reference>